<dbReference type="Gene3D" id="3.90.1030.20">
    <property type="entry name" value="DNA polymerase delta, p66 (Cdc27) subunit, wHTH domain"/>
    <property type="match status" value="1"/>
</dbReference>
<dbReference type="InterPro" id="IPR019038">
    <property type="entry name" value="POLD3"/>
</dbReference>
<evidence type="ECO:0000256" key="4">
    <source>
        <dbReference type="ARBA" id="ARBA00023242"/>
    </source>
</evidence>
<keyword evidence="3" id="KW-0235">DNA replication</keyword>
<dbReference type="GO" id="GO:0006297">
    <property type="term" value="P:nucleotide-excision repair, DNA gap filling"/>
    <property type="evidence" value="ECO:0000318"/>
    <property type="project" value="GO_Central"/>
</dbReference>
<gene>
    <name evidence="6" type="ORF">MANES_03G099700v8</name>
</gene>
<dbReference type="Proteomes" id="UP000091857">
    <property type="component" value="Chromosome 3"/>
</dbReference>
<comment type="caution">
    <text evidence="6">The sequence shown here is derived from an EMBL/GenBank/DDBJ whole genome shotgun (WGS) entry which is preliminary data.</text>
</comment>
<comment type="subcellular location">
    <subcellularLocation>
        <location evidence="1">Nucleus</location>
    </subcellularLocation>
</comment>
<dbReference type="Pfam" id="PF09507">
    <property type="entry name" value="CDC27"/>
    <property type="match status" value="1"/>
</dbReference>
<organism evidence="6 7">
    <name type="scientific">Manihot esculenta</name>
    <name type="common">Cassava</name>
    <name type="synonym">Jatropha manihot</name>
    <dbReference type="NCBI Taxonomy" id="3983"/>
    <lineage>
        <taxon>Eukaryota</taxon>
        <taxon>Viridiplantae</taxon>
        <taxon>Streptophyta</taxon>
        <taxon>Embryophyta</taxon>
        <taxon>Tracheophyta</taxon>
        <taxon>Spermatophyta</taxon>
        <taxon>Magnoliopsida</taxon>
        <taxon>eudicotyledons</taxon>
        <taxon>Gunneridae</taxon>
        <taxon>Pentapetalae</taxon>
        <taxon>rosids</taxon>
        <taxon>fabids</taxon>
        <taxon>Malpighiales</taxon>
        <taxon>Euphorbiaceae</taxon>
        <taxon>Crotonoideae</taxon>
        <taxon>Manihoteae</taxon>
        <taxon>Manihot</taxon>
    </lineage>
</organism>
<feature type="compositionally biased region" description="Basic and acidic residues" evidence="5">
    <location>
        <begin position="356"/>
        <end position="374"/>
    </location>
</feature>
<dbReference type="STRING" id="3983.A0A2C9W665"/>
<name>A0A2C9W665_MANES</name>
<feature type="region of interest" description="Disordered" evidence="5">
    <location>
        <begin position="297"/>
        <end position="439"/>
    </location>
</feature>
<dbReference type="EMBL" id="CM004389">
    <property type="protein sequence ID" value="OAY54764.1"/>
    <property type="molecule type" value="Genomic_DNA"/>
</dbReference>
<dbReference type="PANTHER" id="PTHR17598">
    <property type="entry name" value="DNA POLYMERASE DELTA SUBUNIT 3"/>
    <property type="match status" value="1"/>
</dbReference>
<protein>
    <recommendedName>
        <fullName evidence="2">DNA polymerase delta subunit 3</fullName>
    </recommendedName>
</protein>
<evidence type="ECO:0000256" key="3">
    <source>
        <dbReference type="ARBA" id="ARBA00022705"/>
    </source>
</evidence>
<evidence type="ECO:0000313" key="6">
    <source>
        <dbReference type="EMBL" id="OAY54764.1"/>
    </source>
</evidence>
<evidence type="ECO:0000256" key="2">
    <source>
        <dbReference type="ARBA" id="ARBA00017589"/>
    </source>
</evidence>
<evidence type="ECO:0000256" key="1">
    <source>
        <dbReference type="ARBA" id="ARBA00004123"/>
    </source>
</evidence>
<evidence type="ECO:0000313" key="7">
    <source>
        <dbReference type="Proteomes" id="UP000091857"/>
    </source>
</evidence>
<dbReference type="GO" id="GO:0043625">
    <property type="term" value="C:delta DNA polymerase complex"/>
    <property type="evidence" value="ECO:0000318"/>
    <property type="project" value="GO_Central"/>
</dbReference>
<dbReference type="OrthoDB" id="514823at2759"/>
<dbReference type="Gramene" id="Manes.03G099700.1.v8.1">
    <property type="protein sequence ID" value="Manes.03G099700.1.v8.1.CDS"/>
    <property type="gene ID" value="Manes.03G099700.v8.1"/>
</dbReference>
<keyword evidence="7" id="KW-1185">Reference proteome</keyword>
<sequence>MAQIETLGVLEEIETLVSDKLQVVSYKWLSRNFLVSSNVAKRLLQEFVQKHTSGLEVVYTLSGWLKNNPPSYHIMLVSGPKLEEAKQEFDGNCSLHVYSVQAAIPKDPAALWNDEFVQAEELFKQPSAFDNCLRDNRFCGILNPFVRRNVDGTPKNNAALQPKSVGILGPTKTNSAEKIVVPPPQQVKVDQSGPKFGQQSTMLVKDVKKESPGTGVHYEASKPPLDKEKIPPPLANNEKKSRSDKSSMGNGGSLASLWGRASAKSKLTSPPAGDNSLISDPAASAEAQICACEAIEDRSSDDEAQNVNFRRASNVEGGRKRRVVLDYSDDEDEDAVSLASPDLPKGKFSKTPHPVKLNDNDQTESKLKVKEGRSTDPTSDQVAREKSSSAQKSMKSKDSSKENILNHSNGGHVKTDVKADIANAAPNSPKRRKVLKTSIDERGREVTEVVWEGEETETKKADSSVMKKAQNSVAKKAETNAVANTVNNRAAAVKKSAVGNTAPSNQGGKAGNKKGGSKDPKQGSLLSFFNKV</sequence>
<feature type="region of interest" description="Disordered" evidence="5">
    <location>
        <begin position="491"/>
        <end position="532"/>
    </location>
</feature>
<accession>A0A2C9W665</accession>
<keyword evidence="4" id="KW-0539">Nucleus</keyword>
<evidence type="ECO:0000256" key="5">
    <source>
        <dbReference type="SAM" id="MobiDB-lite"/>
    </source>
</evidence>
<dbReference type="AlphaFoldDB" id="A0A2C9W665"/>
<dbReference type="GO" id="GO:0006271">
    <property type="term" value="P:DNA strand elongation involved in DNA replication"/>
    <property type="evidence" value="ECO:0000318"/>
    <property type="project" value="GO_Central"/>
</dbReference>
<feature type="region of interest" description="Disordered" evidence="5">
    <location>
        <begin position="182"/>
        <end position="257"/>
    </location>
</feature>
<reference evidence="7" key="1">
    <citation type="journal article" date="2016" name="Nat. Biotechnol.">
        <title>Sequencing wild and cultivated cassava and related species reveals extensive interspecific hybridization and genetic diversity.</title>
        <authorList>
            <person name="Bredeson J.V."/>
            <person name="Lyons J.B."/>
            <person name="Prochnik S.E."/>
            <person name="Wu G.A."/>
            <person name="Ha C.M."/>
            <person name="Edsinger-Gonzales E."/>
            <person name="Grimwood J."/>
            <person name="Schmutz J."/>
            <person name="Rabbi I.Y."/>
            <person name="Egesi C."/>
            <person name="Nauluvula P."/>
            <person name="Lebot V."/>
            <person name="Ndunguru J."/>
            <person name="Mkamilo G."/>
            <person name="Bart R.S."/>
            <person name="Setter T.L."/>
            <person name="Gleadow R.M."/>
            <person name="Kulakow P."/>
            <person name="Ferguson M.E."/>
            <person name="Rounsley S."/>
            <person name="Rokhsar D.S."/>
        </authorList>
    </citation>
    <scope>NUCLEOTIDE SEQUENCE [LARGE SCALE GENOMIC DNA]</scope>
    <source>
        <strain evidence="7">cv. AM560-2</strain>
    </source>
</reference>
<dbReference type="PANTHER" id="PTHR17598:SF13">
    <property type="entry name" value="DNA POLYMERASE DELTA SUBUNIT 3"/>
    <property type="match status" value="1"/>
</dbReference>
<dbReference type="FunFam" id="3.90.1030.20:FF:000002">
    <property type="entry name" value="DNA polymerase delta subunit"/>
    <property type="match status" value="1"/>
</dbReference>
<dbReference type="GO" id="GO:1904161">
    <property type="term" value="P:DNA synthesis involved in UV-damage excision repair"/>
    <property type="evidence" value="ECO:0000318"/>
    <property type="project" value="GO_Central"/>
</dbReference>
<proteinExistence type="predicted"/>
<dbReference type="InterPro" id="IPR041913">
    <property type="entry name" value="POLD3_sf"/>
</dbReference>